<evidence type="ECO:0000256" key="2">
    <source>
        <dbReference type="ARBA" id="ARBA00005216"/>
    </source>
</evidence>
<comment type="subcellular location">
    <subcellularLocation>
        <location evidence="1">Plastid</location>
        <location evidence="1">Chloroplast</location>
    </subcellularLocation>
</comment>
<dbReference type="SUPFAM" id="SSF51735">
    <property type="entry name" value="NAD(P)-binding Rossmann-fold domains"/>
    <property type="match status" value="1"/>
</dbReference>
<dbReference type="SUPFAM" id="SSF55021">
    <property type="entry name" value="ACT-like"/>
    <property type="match status" value="1"/>
</dbReference>
<dbReference type="AlphaFoldDB" id="A0ABC9BEP9"/>
<dbReference type="InterPro" id="IPR045626">
    <property type="entry name" value="PGDH_ASB_dom"/>
</dbReference>
<dbReference type="Pfam" id="PF19304">
    <property type="entry name" value="PGDH_inter"/>
    <property type="match status" value="1"/>
</dbReference>
<dbReference type="GO" id="GO:0006564">
    <property type="term" value="P:L-serine biosynthetic process"/>
    <property type="evidence" value="ECO:0007669"/>
    <property type="project" value="UniProtKB-KW"/>
</dbReference>
<dbReference type="Gene3D" id="3.40.50.720">
    <property type="entry name" value="NAD(P)-binding Rossmann-like Domain"/>
    <property type="match status" value="2"/>
</dbReference>
<dbReference type="Pfam" id="PF01842">
    <property type="entry name" value="ACT"/>
    <property type="match status" value="1"/>
</dbReference>
<dbReference type="PROSITE" id="PS51671">
    <property type="entry name" value="ACT"/>
    <property type="match status" value="1"/>
</dbReference>
<dbReference type="GO" id="GO:0004617">
    <property type="term" value="F:phosphoglycerate dehydrogenase activity"/>
    <property type="evidence" value="ECO:0007669"/>
    <property type="project" value="UniProtKB-EC"/>
</dbReference>
<dbReference type="EMBL" id="OZ075135">
    <property type="protein sequence ID" value="CAL4999099.1"/>
    <property type="molecule type" value="Genomic_DNA"/>
</dbReference>
<dbReference type="GO" id="GO:0009507">
    <property type="term" value="C:chloroplast"/>
    <property type="evidence" value="ECO:0007669"/>
    <property type="project" value="UniProtKB-SubCell"/>
</dbReference>
<dbReference type="Pfam" id="PF00389">
    <property type="entry name" value="2-Hacid_dh"/>
    <property type="match status" value="1"/>
</dbReference>
<keyword evidence="10" id="KW-0718">Serine biosynthesis</keyword>
<dbReference type="SMART" id="SM00997">
    <property type="entry name" value="AdoHcyase_NAD"/>
    <property type="match status" value="1"/>
</dbReference>
<dbReference type="InterPro" id="IPR006236">
    <property type="entry name" value="PGDH"/>
</dbReference>
<dbReference type="Gene3D" id="3.30.70.260">
    <property type="match status" value="1"/>
</dbReference>
<dbReference type="PANTHER" id="PTHR42938">
    <property type="entry name" value="FORMATE DEHYDROGENASE 1"/>
    <property type="match status" value="1"/>
</dbReference>
<evidence type="ECO:0000256" key="8">
    <source>
        <dbReference type="ARBA" id="ARBA00023027"/>
    </source>
</evidence>
<dbReference type="InterPro" id="IPR002912">
    <property type="entry name" value="ACT_dom"/>
</dbReference>
<evidence type="ECO:0000256" key="5">
    <source>
        <dbReference type="ARBA" id="ARBA00022640"/>
    </source>
</evidence>
<dbReference type="InterPro" id="IPR006139">
    <property type="entry name" value="D-isomer_2_OHA_DH_cat_dom"/>
</dbReference>
<dbReference type="SUPFAM" id="SSF52283">
    <property type="entry name" value="Formate/glycerate dehydrogenase catalytic domain-like"/>
    <property type="match status" value="1"/>
</dbReference>
<evidence type="ECO:0000256" key="4">
    <source>
        <dbReference type="ARBA" id="ARBA00022528"/>
    </source>
</evidence>
<keyword evidence="10" id="KW-0028">Amino-acid biosynthesis</keyword>
<feature type="region of interest" description="Disordered" evidence="11">
    <location>
        <begin position="48"/>
        <end position="70"/>
    </location>
</feature>
<dbReference type="InterPro" id="IPR029753">
    <property type="entry name" value="D-isomer_DH_CS"/>
</dbReference>
<dbReference type="FunFam" id="3.40.50.720:FF:000021">
    <property type="entry name" value="D-3-phosphoglycerate dehydrogenase"/>
    <property type="match status" value="1"/>
</dbReference>
<keyword evidence="5" id="KW-0934">Plastid</keyword>
<evidence type="ECO:0000313" key="14">
    <source>
        <dbReference type="Proteomes" id="UP001497457"/>
    </source>
</evidence>
<dbReference type="InterPro" id="IPR036291">
    <property type="entry name" value="NAD(P)-bd_dom_sf"/>
</dbReference>
<dbReference type="InterPro" id="IPR029752">
    <property type="entry name" value="D-isomer_DH_CS1"/>
</dbReference>
<dbReference type="PROSITE" id="PS00670">
    <property type="entry name" value="D_2_HYDROXYACID_DH_2"/>
    <property type="match status" value="1"/>
</dbReference>
<dbReference type="InterPro" id="IPR045865">
    <property type="entry name" value="ACT-like_dom_sf"/>
</dbReference>
<dbReference type="GO" id="GO:0051287">
    <property type="term" value="F:NAD binding"/>
    <property type="evidence" value="ECO:0007669"/>
    <property type="project" value="UniProtKB-UniRule"/>
</dbReference>
<dbReference type="InterPro" id="IPR029009">
    <property type="entry name" value="ASB_dom_sf"/>
</dbReference>
<dbReference type="InterPro" id="IPR006140">
    <property type="entry name" value="D-isomer_DH_NAD-bd"/>
</dbReference>
<gene>
    <name evidence="13" type="ORF">URODEC1_LOCUS64141</name>
</gene>
<keyword evidence="8 10" id="KW-0520">NAD</keyword>
<dbReference type="Gene3D" id="3.30.1330.90">
    <property type="entry name" value="D-3-phosphoglycerate dehydrogenase, domain 3"/>
    <property type="match status" value="1"/>
</dbReference>
<keyword evidence="4" id="KW-0150">Chloroplast</keyword>
<keyword evidence="7 10" id="KW-0560">Oxidoreductase</keyword>
<proteinExistence type="inferred from homology"/>
<dbReference type="PANTHER" id="PTHR42938:SF20">
    <property type="entry name" value="D-3-PHOSPHOGLYCERATE DEHYDROGENASE"/>
    <property type="match status" value="1"/>
</dbReference>
<dbReference type="Pfam" id="PF02826">
    <property type="entry name" value="2-Hacid_dh_C"/>
    <property type="match status" value="1"/>
</dbReference>
<comment type="catalytic activity">
    <reaction evidence="9 10">
        <text>(2R)-3-phosphoglycerate + NAD(+) = 3-phosphooxypyruvate + NADH + H(+)</text>
        <dbReference type="Rhea" id="RHEA:12641"/>
        <dbReference type="ChEBI" id="CHEBI:15378"/>
        <dbReference type="ChEBI" id="CHEBI:18110"/>
        <dbReference type="ChEBI" id="CHEBI:57540"/>
        <dbReference type="ChEBI" id="CHEBI:57945"/>
        <dbReference type="ChEBI" id="CHEBI:58272"/>
        <dbReference type="EC" id="1.1.1.95"/>
    </reaction>
</comment>
<dbReference type="EC" id="1.1.1.95" evidence="10"/>
<evidence type="ECO:0000256" key="9">
    <source>
        <dbReference type="ARBA" id="ARBA00048731"/>
    </source>
</evidence>
<evidence type="ECO:0000259" key="12">
    <source>
        <dbReference type="PROSITE" id="PS51671"/>
    </source>
</evidence>
<evidence type="ECO:0000256" key="11">
    <source>
        <dbReference type="SAM" id="MobiDB-lite"/>
    </source>
</evidence>
<organism evidence="13 14">
    <name type="scientific">Urochloa decumbens</name>
    <dbReference type="NCBI Taxonomy" id="240449"/>
    <lineage>
        <taxon>Eukaryota</taxon>
        <taxon>Viridiplantae</taxon>
        <taxon>Streptophyta</taxon>
        <taxon>Embryophyta</taxon>
        <taxon>Tracheophyta</taxon>
        <taxon>Spermatophyta</taxon>
        <taxon>Magnoliopsida</taxon>
        <taxon>Liliopsida</taxon>
        <taxon>Poales</taxon>
        <taxon>Poaceae</taxon>
        <taxon>PACMAD clade</taxon>
        <taxon>Panicoideae</taxon>
        <taxon>Panicodae</taxon>
        <taxon>Paniceae</taxon>
        <taxon>Melinidinae</taxon>
        <taxon>Urochloa</taxon>
    </lineage>
</organism>
<keyword evidence="6" id="KW-0809">Transit peptide</keyword>
<dbReference type="FunFam" id="3.30.1330.90:FF:000003">
    <property type="entry name" value="D-3-phosphoglycerate dehydrogenase"/>
    <property type="match status" value="1"/>
</dbReference>
<accession>A0ABC9BEP9</accession>
<evidence type="ECO:0000256" key="6">
    <source>
        <dbReference type="ARBA" id="ARBA00022946"/>
    </source>
</evidence>
<dbReference type="Proteomes" id="UP001497457">
    <property type="component" value="Chromosome 25rd"/>
</dbReference>
<dbReference type="FunFam" id="3.40.50.720:FF:001839">
    <property type="entry name" value="D-3-phosphoglycerate dehydrogenase 2 chloroplastic"/>
    <property type="match status" value="1"/>
</dbReference>
<dbReference type="FunFam" id="3.30.70.260:FF:000008">
    <property type="entry name" value="D-3-phosphoglycerate dehydrogenase, chloroplastic"/>
    <property type="match status" value="1"/>
</dbReference>
<reference evidence="14" key="1">
    <citation type="submission" date="2024-06" db="EMBL/GenBank/DDBJ databases">
        <authorList>
            <person name="Ryan C."/>
        </authorList>
    </citation>
    <scope>NUCLEOTIDE SEQUENCE [LARGE SCALE GENOMIC DNA]</scope>
</reference>
<protein>
    <recommendedName>
        <fullName evidence="10">D-3-phosphoglycerate dehydrogenase</fullName>
        <ecNumber evidence="10">1.1.1.95</ecNumber>
    </recommendedName>
</protein>
<dbReference type="CDD" id="cd12173">
    <property type="entry name" value="PGDH_4"/>
    <property type="match status" value="1"/>
</dbReference>
<evidence type="ECO:0000256" key="1">
    <source>
        <dbReference type="ARBA" id="ARBA00004229"/>
    </source>
</evidence>
<keyword evidence="14" id="KW-1185">Reference proteome</keyword>
<evidence type="ECO:0000256" key="10">
    <source>
        <dbReference type="RuleBase" id="RU363003"/>
    </source>
</evidence>
<sequence length="619" mass="64729">MAAASRALLPTPRAAAGASLAGARARLPASASLPFRAHRVRCAVVSSPAPVAAPPPSSAPARRISPAGSDGALRPKPAVLVAEKLSEAGLAVLREFADVECAYGMSPAELLAKVAQFDALIVRSGTKVTREVLEAGRGRLRVVGRAGVGIDNVDLQAATEAGCLVVNAPTANTVAAAEHGIALLASMARNVSQADAALKAGKWQRTKYVGVSLVGKTLAIMGFGKVGSEVARRAKGLGMHVIAHDPYAPADRARAIGVELVSFDEAIARADFISLHMPLIPTTNKIFNDESFAKMKTGVRIINVARGGVIDEDALVRALDSGKVAQAALDVFTVEPPPKDSKLVLHENVTVTPHLGASTVEAQEGVAIEIAEAVVGALRGELAATAVNAPMVPAEVLSELAPYVSLAEKLGRLAVQLVAGETGIKGVKVVYTTARGPDDLDTRLLRAMVTKGLVEPVSSTFVNLVNADYTAKQRGLRITEERVAHDSPAAEAPLESVQVRLSQVQSRFAGAISDGGDIVLEGRVKYGVPHLTLVGPYEVDVSLEGNLILCRQIDQPGMIGKVGNILGQRNVNISFMSVGRTFRGKQAIMAIGVDEEPDKETLEKIGGIPAVEEFVFLEL</sequence>
<feature type="domain" description="ACT" evidence="12">
    <location>
        <begin position="547"/>
        <end position="619"/>
    </location>
</feature>
<name>A0ABC9BEP9_9POAL</name>
<dbReference type="PROSITE" id="PS00671">
    <property type="entry name" value="D_2_HYDROXYACID_DH_3"/>
    <property type="match status" value="1"/>
</dbReference>
<dbReference type="SUPFAM" id="SSF143548">
    <property type="entry name" value="Serine metabolism enzymes domain"/>
    <property type="match status" value="1"/>
</dbReference>
<comment type="pathway">
    <text evidence="2 10">Amino-acid biosynthesis; L-serine biosynthesis; L-serine from 3-phospho-D-glycerate: step 1/3.</text>
</comment>
<comment type="similarity">
    <text evidence="3 10">Belongs to the D-isomer specific 2-hydroxyacid dehydrogenase family.</text>
</comment>
<dbReference type="PROSITE" id="PS00065">
    <property type="entry name" value="D_2_HYDROXYACID_DH_1"/>
    <property type="match status" value="1"/>
</dbReference>
<dbReference type="NCBIfam" id="TIGR01327">
    <property type="entry name" value="PGDH"/>
    <property type="match status" value="1"/>
</dbReference>
<dbReference type="InterPro" id="IPR015878">
    <property type="entry name" value="Ado_hCys_hydrolase_NAD-bd"/>
</dbReference>
<evidence type="ECO:0000256" key="3">
    <source>
        <dbReference type="ARBA" id="ARBA00005854"/>
    </source>
</evidence>
<dbReference type="CDD" id="cd04902">
    <property type="entry name" value="ACT_3PGDH-xct"/>
    <property type="match status" value="1"/>
</dbReference>
<reference evidence="13 14" key="2">
    <citation type="submission" date="2024-10" db="EMBL/GenBank/DDBJ databases">
        <authorList>
            <person name="Ryan C."/>
        </authorList>
    </citation>
    <scope>NUCLEOTIDE SEQUENCE [LARGE SCALE GENOMIC DNA]</scope>
</reference>
<evidence type="ECO:0000313" key="13">
    <source>
        <dbReference type="EMBL" id="CAL4999099.1"/>
    </source>
</evidence>
<dbReference type="FunFam" id="3.40.50.720:FF:000616">
    <property type="entry name" value="D-3-phosphoglycerate dehydrogenase 2 chloroplastic"/>
    <property type="match status" value="1"/>
</dbReference>
<evidence type="ECO:0000256" key="7">
    <source>
        <dbReference type="ARBA" id="ARBA00023002"/>
    </source>
</evidence>